<organism evidence="2 3">
    <name type="scientific">Candidatus Ozemobacter sibiricus</name>
    <dbReference type="NCBI Taxonomy" id="2268124"/>
    <lineage>
        <taxon>Bacteria</taxon>
        <taxon>Candidatus Ozemobacteria</taxon>
        <taxon>Candidatus Ozemobacterales</taxon>
        <taxon>Candidatus Ozemobacteraceae</taxon>
        <taxon>Candidatus Ozemobacter</taxon>
    </lineage>
</organism>
<name>A0A367ZRB5_9BACT</name>
<evidence type="ECO:0000313" key="3">
    <source>
        <dbReference type="Proteomes" id="UP000252355"/>
    </source>
</evidence>
<protein>
    <submittedName>
        <fullName evidence="2">Uncharacterized protein</fullName>
    </submittedName>
</protein>
<reference evidence="2 3" key="1">
    <citation type="submission" date="2018-05" db="EMBL/GenBank/DDBJ databases">
        <title>A metagenomic window into the 2 km-deep terrestrial subsurface aquifer revealed taxonomically and functionally diverse microbial community comprising novel uncultured bacterial lineages.</title>
        <authorList>
            <person name="Kadnikov V.V."/>
            <person name="Mardanov A.V."/>
            <person name="Beletsky A.V."/>
            <person name="Banks D."/>
            <person name="Pimenov N.V."/>
            <person name="Frank Y.A."/>
            <person name="Karnachuk O.V."/>
            <person name="Ravin N.V."/>
        </authorList>
    </citation>
    <scope>NUCLEOTIDE SEQUENCE [LARGE SCALE GENOMIC DNA]</scope>
    <source>
        <strain evidence="2">BY5</strain>
    </source>
</reference>
<proteinExistence type="predicted"/>
<evidence type="ECO:0000313" key="2">
    <source>
        <dbReference type="EMBL" id="RCK80694.1"/>
    </source>
</evidence>
<sequence length="47" mass="4999">MTERWAAARSEHDRRLTGEAGREVIAAIREPGLPTAPAQDPTEVGGA</sequence>
<comment type="caution">
    <text evidence="2">The sequence shown here is derived from an EMBL/GenBank/DDBJ whole genome shotgun (WGS) entry which is preliminary data.</text>
</comment>
<dbReference type="EMBL" id="QOQW01000005">
    <property type="protein sequence ID" value="RCK80694.1"/>
    <property type="molecule type" value="Genomic_DNA"/>
</dbReference>
<evidence type="ECO:0000256" key="1">
    <source>
        <dbReference type="SAM" id="MobiDB-lite"/>
    </source>
</evidence>
<gene>
    <name evidence="2" type="ORF">OZSIB_3007</name>
</gene>
<accession>A0A367ZRB5</accession>
<feature type="region of interest" description="Disordered" evidence="1">
    <location>
        <begin position="28"/>
        <end position="47"/>
    </location>
</feature>
<dbReference type="Proteomes" id="UP000252355">
    <property type="component" value="Unassembled WGS sequence"/>
</dbReference>
<dbReference type="AlphaFoldDB" id="A0A367ZRB5"/>